<evidence type="ECO:0000313" key="1">
    <source>
        <dbReference type="EMBL" id="KAK7293836.1"/>
    </source>
</evidence>
<comment type="caution">
    <text evidence="1">The sequence shown here is derived from an EMBL/GenBank/DDBJ whole genome shotgun (WGS) entry which is preliminary data.</text>
</comment>
<evidence type="ECO:0000313" key="2">
    <source>
        <dbReference type="Proteomes" id="UP001359559"/>
    </source>
</evidence>
<reference evidence="1 2" key="1">
    <citation type="submission" date="2024-01" db="EMBL/GenBank/DDBJ databases">
        <title>The genomes of 5 underutilized Papilionoideae crops provide insights into root nodulation and disease resistance.</title>
        <authorList>
            <person name="Yuan L."/>
        </authorList>
    </citation>
    <scope>NUCLEOTIDE SEQUENCE [LARGE SCALE GENOMIC DNA]</scope>
    <source>
        <strain evidence="1">LY-2023</strain>
        <tissue evidence="1">Leaf</tissue>
    </source>
</reference>
<proteinExistence type="predicted"/>
<dbReference type="EMBL" id="JAYKXN010000004">
    <property type="protein sequence ID" value="KAK7293836.1"/>
    <property type="molecule type" value="Genomic_DNA"/>
</dbReference>
<dbReference type="AlphaFoldDB" id="A0AAN9J982"/>
<keyword evidence="2" id="KW-1185">Reference proteome</keyword>
<sequence length="134" mass="15443">MFQVHCYYDFALACYKFITATILVRLHFALVPFHSALDHIHSLHFAPNWCRSYQFPFFMANPKIKTLYSMVDDDDSKSGLSSKSRWVFQEDEDPSKIEDFDANDDREGGIFALYSLVCWNAKVSLLPSQLSSNA</sequence>
<dbReference type="Proteomes" id="UP001359559">
    <property type="component" value="Unassembled WGS sequence"/>
</dbReference>
<organism evidence="1 2">
    <name type="scientific">Clitoria ternatea</name>
    <name type="common">Butterfly pea</name>
    <dbReference type="NCBI Taxonomy" id="43366"/>
    <lineage>
        <taxon>Eukaryota</taxon>
        <taxon>Viridiplantae</taxon>
        <taxon>Streptophyta</taxon>
        <taxon>Embryophyta</taxon>
        <taxon>Tracheophyta</taxon>
        <taxon>Spermatophyta</taxon>
        <taxon>Magnoliopsida</taxon>
        <taxon>eudicotyledons</taxon>
        <taxon>Gunneridae</taxon>
        <taxon>Pentapetalae</taxon>
        <taxon>rosids</taxon>
        <taxon>fabids</taxon>
        <taxon>Fabales</taxon>
        <taxon>Fabaceae</taxon>
        <taxon>Papilionoideae</taxon>
        <taxon>50 kb inversion clade</taxon>
        <taxon>NPAAA clade</taxon>
        <taxon>indigoferoid/millettioid clade</taxon>
        <taxon>Phaseoleae</taxon>
        <taxon>Clitoria</taxon>
    </lineage>
</organism>
<name>A0AAN9J982_CLITE</name>
<accession>A0AAN9J982</accession>
<gene>
    <name evidence="1" type="ORF">RJT34_16711</name>
</gene>
<protein>
    <submittedName>
        <fullName evidence="1">Uncharacterized protein</fullName>
    </submittedName>
</protein>